<accession>A0A226DFJ5</accession>
<sequence length="337" mass="37672">MKLKTKSLTIFLLLSSFSFSNSTIFREQDDNRLIKVNQEDPPKWVTQEEINVLLANKAHFMDITDHKSPIHDVYLASQEFPETLYFQSFIKPTFENISIPRMTTFVNSLAKFTTRYHNSQSGVDASNWIASQATEAINNSNRTGVTVEKFANPWRQNSVIARIQGSDSGLKDEIIIFGAHMDSINSKNRFAAAPGSDDNAGGCVTVMETFRVLLASDFVPKRSLEFHFYSGEEVGLLGSGHVASAYYSKRAKVRAMVNFDVVGYNAGKNQIGLVTDHTDAKLTKFLNTVVQEYCSYTAFEHADIHTKRDTSDKMSFEQVGEFVKLAVATGIELGEKS</sequence>
<dbReference type="InterPro" id="IPR007484">
    <property type="entry name" value="Peptidase_M28"/>
</dbReference>
<evidence type="ECO:0000259" key="10">
    <source>
        <dbReference type="Pfam" id="PF04389"/>
    </source>
</evidence>
<evidence type="ECO:0000256" key="1">
    <source>
        <dbReference type="ARBA" id="ARBA00001947"/>
    </source>
</evidence>
<dbReference type="InterPro" id="IPR045175">
    <property type="entry name" value="M28_fam"/>
</dbReference>
<evidence type="ECO:0000256" key="8">
    <source>
        <dbReference type="ARBA" id="ARBA00043962"/>
    </source>
</evidence>
<dbReference type="OrthoDB" id="76293at2759"/>
<evidence type="ECO:0000256" key="2">
    <source>
        <dbReference type="ARBA" id="ARBA00022438"/>
    </source>
</evidence>
<name>A0A226DFJ5_FOLCA</name>
<dbReference type="GO" id="GO:0046872">
    <property type="term" value="F:metal ion binding"/>
    <property type="evidence" value="ECO:0007669"/>
    <property type="project" value="UniProtKB-KW"/>
</dbReference>
<comment type="caution">
    <text evidence="11">The sequence shown here is derived from an EMBL/GenBank/DDBJ whole genome shotgun (WGS) entry which is preliminary data.</text>
</comment>
<evidence type="ECO:0000256" key="5">
    <source>
        <dbReference type="ARBA" id="ARBA00022729"/>
    </source>
</evidence>
<dbReference type="PANTHER" id="PTHR12147">
    <property type="entry name" value="METALLOPEPTIDASE M28 FAMILY MEMBER"/>
    <property type="match status" value="1"/>
</dbReference>
<keyword evidence="4" id="KW-0479">Metal-binding</keyword>
<dbReference type="PANTHER" id="PTHR12147:SF56">
    <property type="entry name" value="AMINOPEPTIDASE YDR415C-RELATED"/>
    <property type="match status" value="1"/>
</dbReference>
<comment type="cofactor">
    <cofactor evidence="1">
        <name>Zn(2+)</name>
        <dbReference type="ChEBI" id="CHEBI:29105"/>
    </cofactor>
</comment>
<keyword evidence="5 9" id="KW-0732">Signal</keyword>
<comment type="similarity">
    <text evidence="8">Belongs to the peptidase M28 family. M28E subfamily.</text>
</comment>
<keyword evidence="6" id="KW-0378">Hydrolase</keyword>
<dbReference type="Proteomes" id="UP000198287">
    <property type="component" value="Unassembled WGS sequence"/>
</dbReference>
<gene>
    <name evidence="11" type="ORF">Fcan01_20532</name>
</gene>
<feature type="signal peptide" evidence="9">
    <location>
        <begin position="1"/>
        <end position="22"/>
    </location>
</feature>
<keyword evidence="2 11" id="KW-0031">Aminopeptidase</keyword>
<evidence type="ECO:0000256" key="9">
    <source>
        <dbReference type="SAM" id="SignalP"/>
    </source>
</evidence>
<evidence type="ECO:0000313" key="11">
    <source>
        <dbReference type="EMBL" id="OXA44312.1"/>
    </source>
</evidence>
<evidence type="ECO:0000256" key="3">
    <source>
        <dbReference type="ARBA" id="ARBA00022670"/>
    </source>
</evidence>
<dbReference type="SUPFAM" id="SSF53187">
    <property type="entry name" value="Zn-dependent exopeptidases"/>
    <property type="match status" value="1"/>
</dbReference>
<dbReference type="Gene3D" id="3.40.630.10">
    <property type="entry name" value="Zn peptidases"/>
    <property type="match status" value="1"/>
</dbReference>
<organism evidence="11 12">
    <name type="scientific">Folsomia candida</name>
    <name type="common">Springtail</name>
    <dbReference type="NCBI Taxonomy" id="158441"/>
    <lineage>
        <taxon>Eukaryota</taxon>
        <taxon>Metazoa</taxon>
        <taxon>Ecdysozoa</taxon>
        <taxon>Arthropoda</taxon>
        <taxon>Hexapoda</taxon>
        <taxon>Collembola</taxon>
        <taxon>Entomobryomorpha</taxon>
        <taxon>Isotomoidea</taxon>
        <taxon>Isotomidae</taxon>
        <taxon>Proisotominae</taxon>
        <taxon>Folsomia</taxon>
    </lineage>
</organism>
<dbReference type="EMBL" id="LNIX01000019">
    <property type="protein sequence ID" value="OXA44312.1"/>
    <property type="molecule type" value="Genomic_DNA"/>
</dbReference>
<keyword evidence="3" id="KW-0645">Protease</keyword>
<proteinExistence type="inferred from homology"/>
<keyword evidence="7" id="KW-0862">Zinc</keyword>
<evidence type="ECO:0000256" key="7">
    <source>
        <dbReference type="ARBA" id="ARBA00022833"/>
    </source>
</evidence>
<feature type="domain" description="Peptidase M28" evidence="10">
    <location>
        <begin position="159"/>
        <end position="320"/>
    </location>
</feature>
<reference evidence="11 12" key="1">
    <citation type="submission" date="2015-12" db="EMBL/GenBank/DDBJ databases">
        <title>The genome of Folsomia candida.</title>
        <authorList>
            <person name="Faddeeva A."/>
            <person name="Derks M.F."/>
            <person name="Anvar Y."/>
            <person name="Smit S."/>
            <person name="Van Straalen N."/>
            <person name="Roelofs D."/>
        </authorList>
    </citation>
    <scope>NUCLEOTIDE SEQUENCE [LARGE SCALE GENOMIC DNA]</scope>
    <source>
        <strain evidence="11 12">VU population</strain>
        <tissue evidence="11">Whole body</tissue>
    </source>
</reference>
<evidence type="ECO:0000313" key="12">
    <source>
        <dbReference type="Proteomes" id="UP000198287"/>
    </source>
</evidence>
<protein>
    <submittedName>
        <fullName evidence="11">Leucine aminopeptidase 1</fullName>
    </submittedName>
</protein>
<dbReference type="AlphaFoldDB" id="A0A226DFJ5"/>
<feature type="chain" id="PRO_5013189133" evidence="9">
    <location>
        <begin position="23"/>
        <end position="337"/>
    </location>
</feature>
<keyword evidence="12" id="KW-1185">Reference proteome</keyword>
<evidence type="ECO:0000256" key="6">
    <source>
        <dbReference type="ARBA" id="ARBA00022801"/>
    </source>
</evidence>
<dbReference type="GO" id="GO:0008235">
    <property type="term" value="F:metalloexopeptidase activity"/>
    <property type="evidence" value="ECO:0007669"/>
    <property type="project" value="InterPro"/>
</dbReference>
<evidence type="ECO:0000256" key="4">
    <source>
        <dbReference type="ARBA" id="ARBA00022723"/>
    </source>
</evidence>
<dbReference type="Pfam" id="PF04389">
    <property type="entry name" value="Peptidase_M28"/>
    <property type="match status" value="1"/>
</dbReference>
<dbReference type="GO" id="GO:0004177">
    <property type="term" value="F:aminopeptidase activity"/>
    <property type="evidence" value="ECO:0007669"/>
    <property type="project" value="UniProtKB-KW"/>
</dbReference>
<dbReference type="GO" id="GO:0006508">
    <property type="term" value="P:proteolysis"/>
    <property type="evidence" value="ECO:0007669"/>
    <property type="project" value="UniProtKB-KW"/>
</dbReference>